<feature type="signal peptide" evidence="3">
    <location>
        <begin position="1"/>
        <end position="27"/>
    </location>
</feature>
<feature type="domain" description="Thioredoxin" evidence="4">
    <location>
        <begin position="134"/>
        <end position="223"/>
    </location>
</feature>
<dbReference type="Gene3D" id="3.40.30.10">
    <property type="entry name" value="Glutaredoxin"/>
    <property type="match status" value="2"/>
</dbReference>
<dbReference type="Proteomes" id="UP001642540">
    <property type="component" value="Unassembled WGS sequence"/>
</dbReference>
<evidence type="ECO:0000313" key="6">
    <source>
        <dbReference type="Proteomes" id="UP001642540"/>
    </source>
</evidence>
<evidence type="ECO:0000256" key="3">
    <source>
        <dbReference type="SAM" id="SignalP"/>
    </source>
</evidence>
<evidence type="ECO:0000259" key="4">
    <source>
        <dbReference type="Pfam" id="PF00085"/>
    </source>
</evidence>
<sequence length="318" mass="35541">MLKSNRISLLFASLFVIASLCISDTGARKLEKISDDEFLKLIQTEKYVVTLFSKPGCSSCDEYEHELAMNREVLVDSLGAWVVKLVSSPLSKLYSPSLEPAVVFFRHGVPMLYHGSANEEEMLSKIQKCQDPTVKALNDDTFEHLTQAATGATTGDWLVMFTRATCVKSQRLQAVFEAAACELKFRVNTARVDKSTDGGATGRRFGVTDTPYFILFRHGKLYRYELDEINIQSLVDFATDFYRNSKAESVPIPKSPFDDFTEMIVEKMRENPQAVKLGSIVLSILIILGIFISFVGGKKKPATSSKKKDKEQSKKKSS</sequence>
<feature type="transmembrane region" description="Helical" evidence="2">
    <location>
        <begin position="277"/>
        <end position="297"/>
    </location>
</feature>
<organism evidence="5 6">
    <name type="scientific">Orchesella dallaii</name>
    <dbReference type="NCBI Taxonomy" id="48710"/>
    <lineage>
        <taxon>Eukaryota</taxon>
        <taxon>Metazoa</taxon>
        <taxon>Ecdysozoa</taxon>
        <taxon>Arthropoda</taxon>
        <taxon>Hexapoda</taxon>
        <taxon>Collembola</taxon>
        <taxon>Entomobryomorpha</taxon>
        <taxon>Entomobryoidea</taxon>
        <taxon>Orchesellidae</taxon>
        <taxon>Orchesellinae</taxon>
        <taxon>Orchesella</taxon>
    </lineage>
</organism>
<keyword evidence="2" id="KW-1133">Transmembrane helix</keyword>
<name>A0ABP1QVG6_9HEXA</name>
<evidence type="ECO:0000256" key="1">
    <source>
        <dbReference type="SAM" id="MobiDB-lite"/>
    </source>
</evidence>
<dbReference type="PANTHER" id="PTHR19991:SF2">
    <property type="entry name" value="GH08893P"/>
    <property type="match status" value="1"/>
</dbReference>
<keyword evidence="2" id="KW-0472">Membrane</keyword>
<dbReference type="PANTHER" id="PTHR19991">
    <property type="entry name" value="L 2 01289"/>
    <property type="match status" value="1"/>
</dbReference>
<dbReference type="SUPFAM" id="SSF52833">
    <property type="entry name" value="Thioredoxin-like"/>
    <property type="match status" value="2"/>
</dbReference>
<evidence type="ECO:0000313" key="5">
    <source>
        <dbReference type="EMBL" id="CAL8109622.1"/>
    </source>
</evidence>
<evidence type="ECO:0000256" key="2">
    <source>
        <dbReference type="SAM" id="Phobius"/>
    </source>
</evidence>
<dbReference type="InterPro" id="IPR036249">
    <property type="entry name" value="Thioredoxin-like_sf"/>
</dbReference>
<dbReference type="InterPro" id="IPR013766">
    <property type="entry name" value="Thioredoxin_domain"/>
</dbReference>
<feature type="chain" id="PRO_5047399686" description="Thioredoxin domain-containing protein" evidence="3">
    <location>
        <begin position="28"/>
        <end position="318"/>
    </location>
</feature>
<keyword evidence="3" id="KW-0732">Signal</keyword>
<dbReference type="CDD" id="cd02961">
    <property type="entry name" value="PDI_a_family"/>
    <property type="match status" value="1"/>
</dbReference>
<feature type="compositionally biased region" description="Basic and acidic residues" evidence="1">
    <location>
        <begin position="306"/>
        <end position="318"/>
    </location>
</feature>
<keyword evidence="6" id="KW-1185">Reference proteome</keyword>
<dbReference type="EMBL" id="CAXLJM020000041">
    <property type="protein sequence ID" value="CAL8109622.1"/>
    <property type="molecule type" value="Genomic_DNA"/>
</dbReference>
<feature type="region of interest" description="Disordered" evidence="1">
    <location>
        <begin position="297"/>
        <end position="318"/>
    </location>
</feature>
<keyword evidence="2" id="KW-0812">Transmembrane</keyword>
<dbReference type="Pfam" id="PF00085">
    <property type="entry name" value="Thioredoxin"/>
    <property type="match status" value="1"/>
</dbReference>
<gene>
    <name evidence="5" type="ORF">ODALV1_LOCUS13535</name>
</gene>
<comment type="caution">
    <text evidence="5">The sequence shown here is derived from an EMBL/GenBank/DDBJ whole genome shotgun (WGS) entry which is preliminary data.</text>
</comment>
<proteinExistence type="predicted"/>
<accession>A0ABP1QVG6</accession>
<protein>
    <recommendedName>
        <fullName evidence="4">Thioredoxin domain-containing protein</fullName>
    </recommendedName>
</protein>
<reference evidence="5 6" key="1">
    <citation type="submission" date="2024-08" db="EMBL/GenBank/DDBJ databases">
        <authorList>
            <person name="Cucini C."/>
            <person name="Frati F."/>
        </authorList>
    </citation>
    <scope>NUCLEOTIDE SEQUENCE [LARGE SCALE GENOMIC DNA]</scope>
</reference>